<evidence type="ECO:0000313" key="1">
    <source>
        <dbReference type="EMBL" id="KNC31852.1"/>
    </source>
</evidence>
<proteinExistence type="predicted"/>
<name>A0A0L0CI07_LUCCU</name>
<keyword evidence="2" id="KW-1185">Reference proteome</keyword>
<organism evidence="1 2">
    <name type="scientific">Lucilia cuprina</name>
    <name type="common">Green bottle fly</name>
    <name type="synonym">Australian sheep blowfly</name>
    <dbReference type="NCBI Taxonomy" id="7375"/>
    <lineage>
        <taxon>Eukaryota</taxon>
        <taxon>Metazoa</taxon>
        <taxon>Ecdysozoa</taxon>
        <taxon>Arthropoda</taxon>
        <taxon>Hexapoda</taxon>
        <taxon>Insecta</taxon>
        <taxon>Pterygota</taxon>
        <taxon>Neoptera</taxon>
        <taxon>Endopterygota</taxon>
        <taxon>Diptera</taxon>
        <taxon>Brachycera</taxon>
        <taxon>Muscomorpha</taxon>
        <taxon>Oestroidea</taxon>
        <taxon>Calliphoridae</taxon>
        <taxon>Luciliinae</taxon>
        <taxon>Lucilia</taxon>
    </lineage>
</organism>
<dbReference type="Proteomes" id="UP000037069">
    <property type="component" value="Unassembled WGS sequence"/>
</dbReference>
<dbReference type="OMA" id="KFAMEAC"/>
<evidence type="ECO:0000313" key="2">
    <source>
        <dbReference type="Proteomes" id="UP000037069"/>
    </source>
</evidence>
<dbReference type="STRING" id="7375.A0A0L0CI07"/>
<dbReference type="AlphaFoldDB" id="A0A0L0CI07"/>
<accession>A0A0L0CI07</accession>
<sequence length="152" mass="18075">MYLKKKCLSGLLVICCIYIFGFSKASACSLDRMREYAKQACEHLFDFDTEVRERRSLDLKKNYDYLPRQPLKHFLNVRRSIYPPGGYLKVAPEHYDKLSILDVSPRYKSKKISHIMNEKKMRNKREGKNYLNHNNNIPYCCFHRCDAEFFCG</sequence>
<protein>
    <submittedName>
        <fullName evidence="1">Uncharacterized protein</fullName>
    </submittedName>
</protein>
<reference evidence="1 2" key="1">
    <citation type="journal article" date="2015" name="Nat. Commun.">
        <title>Lucilia cuprina genome unlocks parasitic fly biology to underpin future interventions.</title>
        <authorList>
            <person name="Anstead C.A."/>
            <person name="Korhonen P.K."/>
            <person name="Young N.D."/>
            <person name="Hall R.S."/>
            <person name="Jex A.R."/>
            <person name="Murali S.C."/>
            <person name="Hughes D.S."/>
            <person name="Lee S.F."/>
            <person name="Perry T."/>
            <person name="Stroehlein A.J."/>
            <person name="Ansell B.R."/>
            <person name="Breugelmans B."/>
            <person name="Hofmann A."/>
            <person name="Qu J."/>
            <person name="Dugan S."/>
            <person name="Lee S.L."/>
            <person name="Chao H."/>
            <person name="Dinh H."/>
            <person name="Han Y."/>
            <person name="Doddapaneni H.V."/>
            <person name="Worley K.C."/>
            <person name="Muzny D.M."/>
            <person name="Ioannidis P."/>
            <person name="Waterhouse R.M."/>
            <person name="Zdobnov E.M."/>
            <person name="James P.J."/>
            <person name="Bagnall N.H."/>
            <person name="Kotze A.C."/>
            <person name="Gibbs R.A."/>
            <person name="Richards S."/>
            <person name="Batterham P."/>
            <person name="Gasser R.B."/>
        </authorList>
    </citation>
    <scope>NUCLEOTIDE SEQUENCE [LARGE SCALE GENOMIC DNA]</scope>
    <source>
        <strain evidence="1 2">LS</strain>
        <tissue evidence="1">Full body</tissue>
    </source>
</reference>
<comment type="caution">
    <text evidence="1">The sequence shown here is derived from an EMBL/GenBank/DDBJ whole genome shotgun (WGS) entry which is preliminary data.</text>
</comment>
<dbReference type="EMBL" id="JRES01000375">
    <property type="protein sequence ID" value="KNC31852.1"/>
    <property type="molecule type" value="Genomic_DNA"/>
</dbReference>
<gene>
    <name evidence="1" type="ORF">FF38_06085</name>
</gene>
<dbReference type="OrthoDB" id="8063837at2759"/>